<reference evidence="1" key="1">
    <citation type="journal article" date="2002" name="Nature">
        <title>The genome sequence and structure of rice chromosome 1.</title>
        <authorList>
            <person name="Sasaki T."/>
            <person name="Matsumoto T."/>
            <person name="Yamamoto K."/>
            <person name="Sakata K."/>
            <person name="Baba T."/>
            <person name="Katayose Y."/>
            <person name="Wu J."/>
            <person name="Niimura Y."/>
            <person name="Cheng Z."/>
            <person name="Nagamura Y."/>
            <person name="Antonio B.A."/>
            <person name="Kanamori H."/>
            <person name="Hosokawa S."/>
            <person name="Masukawa M."/>
            <person name="Arikawa K."/>
            <person name="Chiden Y."/>
            <person name="Hayashi M."/>
            <person name="Okamoto M."/>
            <person name="Ando T."/>
            <person name="Aoki H."/>
            <person name="Arita K."/>
            <person name="Hamada M."/>
            <person name="Harada C."/>
            <person name="Hijishita S."/>
            <person name="Honda M."/>
            <person name="Ichikawa Y."/>
            <person name="Idonuma A."/>
            <person name="Iijima M."/>
            <person name="Ikeda M."/>
            <person name="Ikeno M."/>
            <person name="Itoh S."/>
            <person name="Itoh T."/>
            <person name="Itoh Y."/>
            <person name="Itoh Y."/>
            <person name="Iwabuchi A."/>
            <person name="Kamiya K."/>
            <person name="Karasawa W."/>
            <person name="Katagiri S."/>
            <person name="Kikuta A."/>
            <person name="Kobayashi N."/>
            <person name="Kono I."/>
            <person name="Machita K."/>
            <person name="Maehara T."/>
            <person name="Mizuno H."/>
            <person name="Mizubayashi T."/>
            <person name="Mukai Y."/>
            <person name="Nagasaki H."/>
            <person name="Nakashima M."/>
            <person name="Nakama Y."/>
            <person name="Nakamichi Y."/>
            <person name="Nakamura M."/>
            <person name="Namiki N."/>
            <person name="Negishi M."/>
            <person name="Ohta I."/>
            <person name="Ono N."/>
            <person name="Saji S."/>
            <person name="Sakai K."/>
            <person name="Shibata M."/>
            <person name="Shimokawa T."/>
            <person name="Shomura A."/>
            <person name="Song J."/>
            <person name="Takazaki Y."/>
            <person name="Terasawa K."/>
            <person name="Tsuji K."/>
            <person name="Waki K."/>
            <person name="Yamagata H."/>
            <person name="Yamane H."/>
            <person name="Yoshiki S."/>
            <person name="Yoshihara R."/>
            <person name="Yukawa K."/>
            <person name="Zhong H."/>
            <person name="Iwama H."/>
            <person name="Endo T."/>
            <person name="Ito H."/>
            <person name="Hahn J.H."/>
            <person name="Kim H.I."/>
            <person name="Eun M.Y."/>
            <person name="Yano M."/>
            <person name="Jiang J."/>
            <person name="Gojobori T."/>
        </authorList>
    </citation>
    <scope>NUCLEOTIDE SEQUENCE [LARGE SCALE GENOMIC DNA]</scope>
</reference>
<organism evidence="1">
    <name type="scientific">Oryza sativa subsp. japonica</name>
    <name type="common">Rice</name>
    <dbReference type="NCBI Taxonomy" id="39947"/>
    <lineage>
        <taxon>Eukaryota</taxon>
        <taxon>Viridiplantae</taxon>
        <taxon>Streptophyta</taxon>
        <taxon>Embryophyta</taxon>
        <taxon>Tracheophyta</taxon>
        <taxon>Spermatophyta</taxon>
        <taxon>Magnoliopsida</taxon>
        <taxon>Liliopsida</taxon>
        <taxon>Poales</taxon>
        <taxon>Poaceae</taxon>
        <taxon>BOP clade</taxon>
        <taxon>Oryzoideae</taxon>
        <taxon>Oryzeae</taxon>
        <taxon>Oryzinae</taxon>
        <taxon>Oryza</taxon>
        <taxon>Oryza sativa</taxon>
    </lineage>
</organism>
<dbReference type="AlphaFoldDB" id="Q5JK21"/>
<gene>
    <name evidence="1" type="primary">OSJNBa0093F16.34</name>
</gene>
<proteinExistence type="predicted"/>
<accession>Q5JK21</accession>
<protein>
    <submittedName>
        <fullName evidence="1">Uncharacterized protein</fullName>
    </submittedName>
</protein>
<sequence length="96" mass="10699">MSTCTDRDFHEIDTRYIAKKQCENFTICPSVEAGQVHVSLSDDPHQVSWSCSTAVTRHGWTAAGSVGMEGRKQLQLAGLHACRVDQLQERRSKLVP</sequence>
<name>Q5JK21_ORYSJ</name>
<dbReference type="Proteomes" id="UP000817658">
    <property type="component" value="Chromosome 1"/>
</dbReference>
<evidence type="ECO:0000313" key="1">
    <source>
        <dbReference type="EMBL" id="BAD88199.1"/>
    </source>
</evidence>
<dbReference type="EMBL" id="AP004332">
    <property type="protein sequence ID" value="BAD88199.1"/>
    <property type="molecule type" value="Genomic_DNA"/>
</dbReference>